<evidence type="ECO:0008006" key="4">
    <source>
        <dbReference type="Google" id="ProtNLM"/>
    </source>
</evidence>
<keyword evidence="3" id="KW-1185">Reference proteome</keyword>
<reference evidence="2" key="1">
    <citation type="submission" date="2021-12" db="EMBL/GenBank/DDBJ databases">
        <authorList>
            <person name="King R."/>
        </authorList>
    </citation>
    <scope>NUCLEOTIDE SEQUENCE</scope>
</reference>
<evidence type="ECO:0000313" key="2">
    <source>
        <dbReference type="EMBL" id="CAH0401850.1"/>
    </source>
</evidence>
<dbReference type="Proteomes" id="UP001153292">
    <property type="component" value="Chromosome 2"/>
</dbReference>
<organism evidence="2 3">
    <name type="scientific">Chilo suppressalis</name>
    <name type="common">Asiatic rice borer moth</name>
    <dbReference type="NCBI Taxonomy" id="168631"/>
    <lineage>
        <taxon>Eukaryota</taxon>
        <taxon>Metazoa</taxon>
        <taxon>Ecdysozoa</taxon>
        <taxon>Arthropoda</taxon>
        <taxon>Hexapoda</taxon>
        <taxon>Insecta</taxon>
        <taxon>Pterygota</taxon>
        <taxon>Neoptera</taxon>
        <taxon>Endopterygota</taxon>
        <taxon>Lepidoptera</taxon>
        <taxon>Glossata</taxon>
        <taxon>Ditrysia</taxon>
        <taxon>Pyraloidea</taxon>
        <taxon>Crambidae</taxon>
        <taxon>Crambinae</taxon>
        <taxon>Chilo</taxon>
    </lineage>
</organism>
<evidence type="ECO:0000313" key="3">
    <source>
        <dbReference type="Proteomes" id="UP001153292"/>
    </source>
</evidence>
<proteinExistence type="predicted"/>
<dbReference type="EMBL" id="OU963895">
    <property type="protein sequence ID" value="CAH0401850.1"/>
    <property type="molecule type" value="Genomic_DNA"/>
</dbReference>
<evidence type="ECO:0000256" key="1">
    <source>
        <dbReference type="SAM" id="Coils"/>
    </source>
</evidence>
<keyword evidence="1" id="KW-0175">Coiled coil</keyword>
<protein>
    <recommendedName>
        <fullName evidence="4">Zinc finger DNA binding protein</fullName>
    </recommendedName>
</protein>
<accession>A0ABN8AZD7</accession>
<feature type="coiled-coil region" evidence="1">
    <location>
        <begin position="41"/>
        <end position="82"/>
    </location>
</feature>
<sequence>MDDDLKDLRSEMKAFFSSLSGVVEQHFNDIKLQNSEMRVSLQFLSDKYDDMAKLFQGLEEERKKDNKYISQLEEILEVLERKSKSSGLEIRNVPSLTSDHKKPETKEEITTIVKSMAMALEVELQDYDVKDVYRVNSKKGENKPIIVELNSAIKKEKIIQAIKELSRTKGVKLNTEHFKIPGPVNLVYVTETLTIKTQKIYYMAREFARQNGYSYCCTSKGQVYLRKADASIPHRVRGGLREA</sequence>
<name>A0ABN8AZD7_CHISP</name>
<gene>
    <name evidence="2" type="ORF">CHILSU_LOCUS5087</name>
</gene>